<evidence type="ECO:0000259" key="2">
    <source>
        <dbReference type="Pfam" id="PF11127"/>
    </source>
</evidence>
<feature type="transmembrane region" description="Helical" evidence="1">
    <location>
        <begin position="62"/>
        <end position="86"/>
    </location>
</feature>
<dbReference type="Pfam" id="PF11127">
    <property type="entry name" value="YgaP-like_TM"/>
    <property type="match status" value="1"/>
</dbReference>
<evidence type="ECO:0000313" key="3">
    <source>
        <dbReference type="EMBL" id="MDX4953613.1"/>
    </source>
</evidence>
<keyword evidence="1" id="KW-0472">Membrane</keyword>
<accession>A0AAJ2R1I5</accession>
<name>A0AAJ2R1I5_DELAC</name>
<gene>
    <name evidence="3" type="ORF">SGN30_09270</name>
</gene>
<reference evidence="3" key="1">
    <citation type="submission" date="2023-11" db="EMBL/GenBank/DDBJ databases">
        <title>Identification and selenium tolerance of Delftia acidovorans R3-25.</title>
        <authorList>
            <person name="Zhang S."/>
            <person name="Liu Y."/>
            <person name="Guo Y."/>
        </authorList>
    </citation>
    <scope>NUCLEOTIDE SEQUENCE</scope>
    <source>
        <strain evidence="3">R3-25</strain>
    </source>
</reference>
<keyword evidence="1" id="KW-1133">Transmembrane helix</keyword>
<protein>
    <submittedName>
        <fullName evidence="3">DUF2892 domain-containing protein</fullName>
    </submittedName>
</protein>
<feature type="domain" description="Inner membrane protein YgaP-like transmembrane" evidence="2">
    <location>
        <begin position="52"/>
        <end position="104"/>
    </location>
</feature>
<evidence type="ECO:0000313" key="4">
    <source>
        <dbReference type="Proteomes" id="UP001287445"/>
    </source>
</evidence>
<evidence type="ECO:0000256" key="1">
    <source>
        <dbReference type="SAM" id="Phobius"/>
    </source>
</evidence>
<organism evidence="3 4">
    <name type="scientific">Delftia acidovorans</name>
    <name type="common">Pseudomonas acidovorans</name>
    <name type="synonym">Comamonas acidovorans</name>
    <dbReference type="NCBI Taxonomy" id="80866"/>
    <lineage>
        <taxon>Bacteria</taxon>
        <taxon>Pseudomonadati</taxon>
        <taxon>Pseudomonadota</taxon>
        <taxon>Betaproteobacteria</taxon>
        <taxon>Burkholderiales</taxon>
        <taxon>Comamonadaceae</taxon>
        <taxon>Delftia</taxon>
    </lineage>
</organism>
<dbReference type="Proteomes" id="UP001287445">
    <property type="component" value="Unassembled WGS sequence"/>
</dbReference>
<dbReference type="RefSeq" id="WP_319073116.1">
    <property type="nucleotide sequence ID" value="NZ_JAWWMZ010000003.1"/>
</dbReference>
<dbReference type="EMBL" id="JAWWMZ010000003">
    <property type="protein sequence ID" value="MDX4953613.1"/>
    <property type="molecule type" value="Genomic_DNA"/>
</dbReference>
<sequence length="121" mass="13144">MPRLEGTLRQINQCSEMQVLEARSQDCSRHVDATNTHLMPAPRFINDEDYTMQKNISLFERIARVLIGIGLVGATLLGSIGVWGWIGIIPLVTGAVGFCPLYRAVASGARPGSGFIKMLSA</sequence>
<dbReference type="AlphaFoldDB" id="A0AAJ2R1I5"/>
<proteinExistence type="predicted"/>
<comment type="caution">
    <text evidence="3">The sequence shown here is derived from an EMBL/GenBank/DDBJ whole genome shotgun (WGS) entry which is preliminary data.</text>
</comment>
<keyword evidence="1" id="KW-0812">Transmembrane</keyword>
<dbReference type="InterPro" id="IPR021309">
    <property type="entry name" value="YgaP-like_TM"/>
</dbReference>